<comment type="caution">
    <text evidence="2">The sequence shown here is derived from an EMBL/GenBank/DDBJ whole genome shotgun (WGS) entry which is preliminary data.</text>
</comment>
<reference evidence="3" key="1">
    <citation type="journal article" date="2019" name="Int. J. Syst. Evol. Microbiol.">
        <title>The Global Catalogue of Microorganisms (GCM) 10K type strain sequencing project: providing services to taxonomists for standard genome sequencing and annotation.</title>
        <authorList>
            <consortium name="The Broad Institute Genomics Platform"/>
            <consortium name="The Broad Institute Genome Sequencing Center for Infectious Disease"/>
            <person name="Wu L."/>
            <person name="Ma J."/>
        </authorList>
    </citation>
    <scope>NUCLEOTIDE SEQUENCE [LARGE SCALE GENOMIC DNA]</scope>
    <source>
        <strain evidence="3">JCM 17555</strain>
    </source>
</reference>
<protein>
    <submittedName>
        <fullName evidence="2">Uncharacterized protein</fullName>
    </submittedName>
</protein>
<name>A0ABP7PQC7_9GAMM</name>
<dbReference type="EMBL" id="BAABBO010000012">
    <property type="protein sequence ID" value="GAA3969123.1"/>
    <property type="molecule type" value="Genomic_DNA"/>
</dbReference>
<keyword evidence="1" id="KW-0175">Coiled coil</keyword>
<proteinExistence type="predicted"/>
<accession>A0ABP7PQC7</accession>
<evidence type="ECO:0000313" key="3">
    <source>
        <dbReference type="Proteomes" id="UP001501337"/>
    </source>
</evidence>
<sequence>MSNFESAINDLSEQFRALTQRIEQSLQLIGRSQGSAFDKTSETPSNDSDQLIQLVGDLDESINTAVARFAAVVSVQEAHQPSGHVRDTAIYQDAYEALSELAKQFSILLAAVQGQQQEAAKSAGTARKRHNAAQRYLDSSGYY</sequence>
<evidence type="ECO:0000256" key="1">
    <source>
        <dbReference type="SAM" id="Coils"/>
    </source>
</evidence>
<feature type="coiled-coil region" evidence="1">
    <location>
        <begin position="1"/>
        <end position="28"/>
    </location>
</feature>
<keyword evidence="3" id="KW-1185">Reference proteome</keyword>
<gene>
    <name evidence="2" type="ORF">GCM10022278_28610</name>
</gene>
<evidence type="ECO:0000313" key="2">
    <source>
        <dbReference type="EMBL" id="GAA3969123.1"/>
    </source>
</evidence>
<organism evidence="2 3">
    <name type="scientific">Allohahella marinimesophila</name>
    <dbReference type="NCBI Taxonomy" id="1054972"/>
    <lineage>
        <taxon>Bacteria</taxon>
        <taxon>Pseudomonadati</taxon>
        <taxon>Pseudomonadota</taxon>
        <taxon>Gammaproteobacteria</taxon>
        <taxon>Oceanospirillales</taxon>
        <taxon>Hahellaceae</taxon>
        <taxon>Allohahella</taxon>
    </lineage>
</organism>
<dbReference type="Proteomes" id="UP001501337">
    <property type="component" value="Unassembled WGS sequence"/>
</dbReference>
<dbReference type="RefSeq" id="WP_344807542.1">
    <property type="nucleotide sequence ID" value="NZ_BAABBO010000012.1"/>
</dbReference>